<feature type="region of interest" description="Disordered" evidence="1">
    <location>
        <begin position="1"/>
        <end position="44"/>
    </location>
</feature>
<comment type="caution">
    <text evidence="2">The sequence shown here is derived from an EMBL/GenBank/DDBJ whole genome shotgun (WGS) entry which is preliminary data.</text>
</comment>
<evidence type="ECO:0000313" key="2">
    <source>
        <dbReference type="EMBL" id="CAJ1406701.1"/>
    </source>
</evidence>
<evidence type="ECO:0000256" key="1">
    <source>
        <dbReference type="SAM" id="MobiDB-lite"/>
    </source>
</evidence>
<reference evidence="2" key="1">
    <citation type="submission" date="2023-08" db="EMBL/GenBank/DDBJ databases">
        <authorList>
            <person name="Chen Y."/>
            <person name="Shah S."/>
            <person name="Dougan E. K."/>
            <person name="Thang M."/>
            <person name="Chan C."/>
        </authorList>
    </citation>
    <scope>NUCLEOTIDE SEQUENCE</scope>
</reference>
<accession>A0AA36NJN6</accession>
<feature type="compositionally biased region" description="Polar residues" evidence="1">
    <location>
        <begin position="14"/>
        <end position="24"/>
    </location>
</feature>
<feature type="compositionally biased region" description="Acidic residues" evidence="1">
    <location>
        <begin position="25"/>
        <end position="35"/>
    </location>
</feature>
<gene>
    <name evidence="2" type="ORF">EVOR1521_LOCUS28595</name>
</gene>
<evidence type="ECO:0000313" key="3">
    <source>
        <dbReference type="Proteomes" id="UP001178507"/>
    </source>
</evidence>
<sequence length="123" mass="13500">MRGLQPRGHYHQWGTAQSEDGSPQSDDDEDDDEELQNASPELLGTGADKKVLAGVLKRFSKDNLADESDSVVAAIRMQVRAVAPFRRLLNVVTTCGLWLLFQPREDSASLLLTKKGRCSASSQ</sequence>
<dbReference type="AlphaFoldDB" id="A0AA36NJN6"/>
<protein>
    <submittedName>
        <fullName evidence="2">Uncharacterized protein</fullName>
    </submittedName>
</protein>
<organism evidence="2 3">
    <name type="scientific">Effrenium voratum</name>
    <dbReference type="NCBI Taxonomy" id="2562239"/>
    <lineage>
        <taxon>Eukaryota</taxon>
        <taxon>Sar</taxon>
        <taxon>Alveolata</taxon>
        <taxon>Dinophyceae</taxon>
        <taxon>Suessiales</taxon>
        <taxon>Symbiodiniaceae</taxon>
        <taxon>Effrenium</taxon>
    </lineage>
</organism>
<name>A0AA36NJN6_9DINO</name>
<dbReference type="EMBL" id="CAUJNA010003641">
    <property type="protein sequence ID" value="CAJ1406701.1"/>
    <property type="molecule type" value="Genomic_DNA"/>
</dbReference>
<keyword evidence="3" id="KW-1185">Reference proteome</keyword>
<proteinExistence type="predicted"/>
<dbReference type="Proteomes" id="UP001178507">
    <property type="component" value="Unassembled WGS sequence"/>
</dbReference>